<name>A0A9P7FPS1_9AGAR</name>
<proteinExistence type="predicted"/>
<gene>
    <name evidence="2" type="ORF">H0H81_001480</name>
</gene>
<feature type="non-terminal residue" evidence="2">
    <location>
        <position position="1"/>
    </location>
</feature>
<feature type="compositionally biased region" description="Acidic residues" evidence="1">
    <location>
        <begin position="162"/>
        <end position="187"/>
    </location>
</feature>
<evidence type="ECO:0000313" key="3">
    <source>
        <dbReference type="Proteomes" id="UP000717328"/>
    </source>
</evidence>
<comment type="caution">
    <text evidence="2">The sequence shown here is derived from an EMBL/GenBank/DDBJ whole genome shotgun (WGS) entry which is preliminary data.</text>
</comment>
<sequence>MQCISSDNDSENLKTPEEPVYWTRFIWNKALGLLGPVDPAHRPARVIPSEPCSNCLSSEAREIDSAFLDDFFSDEEKKRYGVADEDSAINPPFSPTISNSLADSRQLFSVNGTCSTARTTPNSSTSDLSDLFVHEMASIQAWESVEFEMEDEGFEGSYSESAESEDGESQLEDDEEEEYDTYSGEEDLTAHLVDPIQDSEGLRGASTDPDTTATELKQSVATTEVAAHEKPLEATEPRPRTPLFLYLTPPSSPIYFASPRKPVGFRCDFYDPHDNPVSLAHILTQRRGCIDDSNGDLWPGRMHDLPEVVKVKLSSFCKTGRKSFEIRIKCSCTTMSRAHFAWRAVTSYVSIVQETPYFYEPITELRLSDIEVKRKRNQSFVAKLNFKNAR</sequence>
<dbReference type="Proteomes" id="UP000717328">
    <property type="component" value="Unassembled WGS sequence"/>
</dbReference>
<organism evidence="2 3">
    <name type="scientific">Sphagnurus paluster</name>
    <dbReference type="NCBI Taxonomy" id="117069"/>
    <lineage>
        <taxon>Eukaryota</taxon>
        <taxon>Fungi</taxon>
        <taxon>Dikarya</taxon>
        <taxon>Basidiomycota</taxon>
        <taxon>Agaricomycotina</taxon>
        <taxon>Agaricomycetes</taxon>
        <taxon>Agaricomycetidae</taxon>
        <taxon>Agaricales</taxon>
        <taxon>Tricholomatineae</taxon>
        <taxon>Lyophyllaceae</taxon>
        <taxon>Sphagnurus</taxon>
    </lineage>
</organism>
<evidence type="ECO:0000256" key="1">
    <source>
        <dbReference type="SAM" id="MobiDB-lite"/>
    </source>
</evidence>
<protein>
    <submittedName>
        <fullName evidence="2">Uncharacterized protein</fullName>
    </submittedName>
</protein>
<feature type="region of interest" description="Disordered" evidence="1">
    <location>
        <begin position="150"/>
        <end position="215"/>
    </location>
</feature>
<dbReference type="AlphaFoldDB" id="A0A9P7FPS1"/>
<dbReference type="EMBL" id="JABCKI010006350">
    <property type="protein sequence ID" value="KAG5634581.1"/>
    <property type="molecule type" value="Genomic_DNA"/>
</dbReference>
<keyword evidence="3" id="KW-1185">Reference proteome</keyword>
<dbReference type="OrthoDB" id="10668942at2759"/>
<reference evidence="2" key="2">
    <citation type="submission" date="2021-10" db="EMBL/GenBank/DDBJ databases">
        <title>Phylogenomics reveals ancestral predisposition of the termite-cultivated fungus Termitomyces towards a domesticated lifestyle.</title>
        <authorList>
            <person name="Auxier B."/>
            <person name="Grum-Grzhimaylo A."/>
            <person name="Cardenas M.E."/>
            <person name="Lodge J.D."/>
            <person name="Laessoe T."/>
            <person name="Pedersen O."/>
            <person name="Smith M.E."/>
            <person name="Kuyper T.W."/>
            <person name="Franco-Molano E.A."/>
            <person name="Baroni T.J."/>
            <person name="Aanen D.K."/>
        </authorList>
    </citation>
    <scope>NUCLEOTIDE SEQUENCE</scope>
    <source>
        <strain evidence="2">D49</strain>
    </source>
</reference>
<evidence type="ECO:0000313" key="2">
    <source>
        <dbReference type="EMBL" id="KAG5634581.1"/>
    </source>
</evidence>
<accession>A0A9P7FPS1</accession>
<reference evidence="2" key="1">
    <citation type="submission" date="2021-02" db="EMBL/GenBank/DDBJ databases">
        <authorList>
            <person name="Nieuwenhuis M."/>
            <person name="Van De Peppel L.J.J."/>
        </authorList>
    </citation>
    <scope>NUCLEOTIDE SEQUENCE</scope>
    <source>
        <strain evidence="2">D49</strain>
    </source>
</reference>